<keyword evidence="3" id="KW-0614">Plasmid</keyword>
<dbReference type="EMBL" id="CP000528">
    <property type="protein sequence ID" value="ABM30011.1"/>
    <property type="molecule type" value="Genomic_DNA"/>
</dbReference>
<name>A0A0H3ACG5_NITV4</name>
<sequence length="335" mass="34244">MSALTVGGLSGTTGVGDISLDPTPRFRITTGATLPPAPGGADGTSKADLPVLAPPMGGLALETLMSALGNAERRQACKNGVDQIKSKAADQAKINEERLEQISKRLEDMRSKSVLNGFLKAFKIIGMIVGAIASIATTVVGALTGNPLLVAAGVMGMAMTIDAVMSTASDGKISFMAGMTELGKAMGMSEEAAKWFGFGMQMAVTLVAVGLSLGAGFANVSSSAANLSTTAATKALDFAIKAQQIGQFVNAGVAVAQGSGSIAGAVIDYRIASSQADSKELEAILERIREAIDLEHDFLEAEMKRAEELMGKVGEIVKDCAEAQTAILGGTPAMA</sequence>
<evidence type="ECO:0000313" key="4">
    <source>
        <dbReference type="Proteomes" id="UP000009173"/>
    </source>
</evidence>
<protein>
    <submittedName>
        <fullName evidence="3">Type III secretion system target, YopB family</fullName>
    </submittedName>
</protein>
<proteinExistence type="predicted"/>
<dbReference type="Proteomes" id="UP000009173">
    <property type="component" value="Plasmid pDVUL01"/>
</dbReference>
<dbReference type="AlphaFoldDB" id="A0A0H3ACG5"/>
<reference evidence="4" key="1">
    <citation type="journal article" date="2009" name="Environ. Microbiol.">
        <title>Contribution of mobile genetic elements to Desulfovibrio vulgaris genome plasticity.</title>
        <authorList>
            <person name="Walker C.B."/>
            <person name="Stolyar S."/>
            <person name="Chivian D."/>
            <person name="Pinel N."/>
            <person name="Gabster J.A."/>
            <person name="Dehal P.S."/>
            <person name="He Z."/>
            <person name="Yang Z.K."/>
            <person name="Yen H.C."/>
            <person name="Zhou J."/>
            <person name="Wall J.D."/>
            <person name="Hazen T.C."/>
            <person name="Arkin A.P."/>
            <person name="Stahl D.A."/>
        </authorList>
    </citation>
    <scope>NUCLEOTIDE SEQUENCE [LARGE SCALE GENOMIC DNA]</scope>
    <source>
        <strain evidence="4">DP4</strain>
        <plasmid evidence="4">Plasmid pDVUL01</plasmid>
    </source>
</reference>
<keyword evidence="2" id="KW-1133">Transmembrane helix</keyword>
<dbReference type="HOGENOM" id="CLU_828281_0_0_7"/>
<keyword evidence="2" id="KW-0812">Transmembrane</keyword>
<geneLocation type="plasmid" evidence="3 4">
    <name>pDVUL01</name>
</geneLocation>
<keyword evidence="2" id="KW-0472">Membrane</keyword>
<accession>A0A0H3ACG5</accession>
<feature type="transmembrane region" description="Helical" evidence="2">
    <location>
        <begin position="121"/>
        <end position="143"/>
    </location>
</feature>
<keyword evidence="1" id="KW-0175">Coiled coil</keyword>
<evidence type="ECO:0000313" key="3">
    <source>
        <dbReference type="EMBL" id="ABM30011.1"/>
    </source>
</evidence>
<feature type="coiled-coil region" evidence="1">
    <location>
        <begin position="271"/>
        <end position="309"/>
    </location>
</feature>
<organism evidence="3 4">
    <name type="scientific">Nitratidesulfovibrio vulgaris (strain DP4)</name>
    <name type="common">Desulfovibrio vulgaris</name>
    <dbReference type="NCBI Taxonomy" id="391774"/>
    <lineage>
        <taxon>Bacteria</taxon>
        <taxon>Pseudomonadati</taxon>
        <taxon>Thermodesulfobacteriota</taxon>
        <taxon>Desulfovibrionia</taxon>
        <taxon>Desulfovibrionales</taxon>
        <taxon>Desulfovibrionaceae</taxon>
        <taxon>Nitratidesulfovibrio</taxon>
    </lineage>
</organism>
<evidence type="ECO:0000256" key="1">
    <source>
        <dbReference type="SAM" id="Coils"/>
    </source>
</evidence>
<gene>
    <name evidence="3" type="ordered locus">Dvul_3000</name>
</gene>
<dbReference type="RefSeq" id="WP_011787386.1">
    <property type="nucleotide sequence ID" value="NC_008741.1"/>
</dbReference>
<dbReference type="KEGG" id="dvl:Dvul_3000"/>
<feature type="transmembrane region" description="Helical" evidence="2">
    <location>
        <begin position="195"/>
        <end position="218"/>
    </location>
</feature>
<evidence type="ECO:0000256" key="2">
    <source>
        <dbReference type="SAM" id="Phobius"/>
    </source>
</evidence>